<dbReference type="Pfam" id="PF20360">
    <property type="entry name" value="DUF6655"/>
    <property type="match status" value="1"/>
</dbReference>
<gene>
    <name evidence="1" type="ORF">LCGC14_0397610</name>
</gene>
<protein>
    <recommendedName>
        <fullName evidence="2">Lipoprotein</fullName>
    </recommendedName>
</protein>
<comment type="caution">
    <text evidence="1">The sequence shown here is derived from an EMBL/GenBank/DDBJ whole genome shotgun (WGS) entry which is preliminary data.</text>
</comment>
<dbReference type="PROSITE" id="PS51257">
    <property type="entry name" value="PROKAR_LIPOPROTEIN"/>
    <property type="match status" value="1"/>
</dbReference>
<reference evidence="1" key="1">
    <citation type="journal article" date="2015" name="Nature">
        <title>Complex archaea that bridge the gap between prokaryotes and eukaryotes.</title>
        <authorList>
            <person name="Spang A."/>
            <person name="Saw J.H."/>
            <person name="Jorgensen S.L."/>
            <person name="Zaremba-Niedzwiedzka K."/>
            <person name="Martijn J."/>
            <person name="Lind A.E."/>
            <person name="van Eijk R."/>
            <person name="Schleper C."/>
            <person name="Guy L."/>
            <person name="Ettema T.J."/>
        </authorList>
    </citation>
    <scope>NUCLEOTIDE SEQUENCE</scope>
</reference>
<accession>A0A0F9SXR9</accession>
<proteinExistence type="predicted"/>
<dbReference type="EMBL" id="LAZR01000338">
    <property type="protein sequence ID" value="KKN73715.1"/>
    <property type="molecule type" value="Genomic_DNA"/>
</dbReference>
<evidence type="ECO:0008006" key="2">
    <source>
        <dbReference type="Google" id="ProtNLM"/>
    </source>
</evidence>
<organism evidence="1">
    <name type="scientific">marine sediment metagenome</name>
    <dbReference type="NCBI Taxonomy" id="412755"/>
    <lineage>
        <taxon>unclassified sequences</taxon>
        <taxon>metagenomes</taxon>
        <taxon>ecological metagenomes</taxon>
    </lineage>
</organism>
<evidence type="ECO:0000313" key="1">
    <source>
        <dbReference type="EMBL" id="KKN73715.1"/>
    </source>
</evidence>
<dbReference type="InterPro" id="IPR046596">
    <property type="entry name" value="DUF6655"/>
</dbReference>
<name>A0A0F9SXR9_9ZZZZ</name>
<sequence>MHRYVGVLVVIAIALSGGCSSRPVTNTPRSAIEQLLLSGAVDRALEKFNPPKIRGKKVYVDFSLLSCYDKEYVQLASRVRFAELGARLVDAADQADWVAQVASGALGTEFKSHVIGMPALPVPNSPVATPEMTAYRSGEQTGIVKLLIAIYEKGRLVSAVTCYAKCDRVESFVFGAKYEPTDDIRDGWIEADYERMAKQGETPDADTP</sequence>
<dbReference type="AlphaFoldDB" id="A0A0F9SXR9"/>